<feature type="transmembrane region" description="Helical" evidence="1">
    <location>
        <begin position="13"/>
        <end position="34"/>
    </location>
</feature>
<keyword evidence="1" id="KW-0472">Membrane</keyword>
<accession>A0AAU9D419</accession>
<evidence type="ECO:0000313" key="3">
    <source>
        <dbReference type="Proteomes" id="UP001321804"/>
    </source>
</evidence>
<dbReference type="AlphaFoldDB" id="A0AAU9D419"/>
<keyword evidence="1" id="KW-1133">Transmembrane helix</keyword>
<dbReference type="EMBL" id="AP026801">
    <property type="protein sequence ID" value="BDR56170.1"/>
    <property type="molecule type" value="Genomic_DNA"/>
</dbReference>
<keyword evidence="1" id="KW-0812">Transmembrane</keyword>
<sequence>MDQTNKKPFYKTWWFWIIILIIVIVGGYFSSTLISNKTANVKDSSTKTVKKVTPVTKKSKAKEVAETAIYNYLSKEKKQKIKKSDIQITAVKTSGPYYVKKNKKARTNGWEIQGKINNKTKGSSVDLISAVVNMPDQNKSQIDYLSVGWDTFVNNVKQTDAK</sequence>
<reference evidence="2 3" key="1">
    <citation type="journal article" date="2023" name="Microbiol. Spectr.">
        <title>Symbiosis of Carpenter Bees with Uncharacterized Lactic Acid Bacteria Showing NAD Auxotrophy.</title>
        <authorList>
            <person name="Kawasaki S."/>
            <person name="Ozawa K."/>
            <person name="Mori T."/>
            <person name="Yamamoto A."/>
            <person name="Ito M."/>
            <person name="Ohkuma M."/>
            <person name="Sakamoto M."/>
            <person name="Matsutani M."/>
        </authorList>
    </citation>
    <scope>NUCLEOTIDE SEQUENCE [LARGE SCALE GENOMIC DNA]</scope>
    <source>
        <strain evidence="2 3">KimC2</strain>
    </source>
</reference>
<evidence type="ECO:0008006" key="4">
    <source>
        <dbReference type="Google" id="ProtNLM"/>
    </source>
</evidence>
<proteinExistence type="predicted"/>
<keyword evidence="3" id="KW-1185">Reference proteome</keyword>
<dbReference type="KEGG" id="xak:KIMC2_07320"/>
<dbReference type="RefSeq" id="WP_317698040.1">
    <property type="nucleotide sequence ID" value="NZ_AP026801.1"/>
</dbReference>
<evidence type="ECO:0000256" key="1">
    <source>
        <dbReference type="SAM" id="Phobius"/>
    </source>
</evidence>
<evidence type="ECO:0000313" key="2">
    <source>
        <dbReference type="EMBL" id="BDR56170.1"/>
    </source>
</evidence>
<protein>
    <recommendedName>
        <fullName evidence="4">DUF5590 domain-containing protein</fullName>
    </recommendedName>
</protein>
<dbReference type="Proteomes" id="UP001321804">
    <property type="component" value="Chromosome"/>
</dbReference>
<organism evidence="2 3">
    <name type="scientific">Xylocopilactobacillus apis</name>
    <dbReference type="NCBI Taxonomy" id="2932183"/>
    <lineage>
        <taxon>Bacteria</taxon>
        <taxon>Bacillati</taxon>
        <taxon>Bacillota</taxon>
        <taxon>Bacilli</taxon>
        <taxon>Lactobacillales</taxon>
        <taxon>Lactobacillaceae</taxon>
        <taxon>Xylocopilactobacillus</taxon>
    </lineage>
</organism>
<gene>
    <name evidence="2" type="ORF">KIMC2_07320</name>
</gene>
<name>A0AAU9D419_9LACO</name>